<feature type="compositionally biased region" description="Polar residues" evidence="1">
    <location>
        <begin position="120"/>
        <end position="136"/>
    </location>
</feature>
<proteinExistence type="predicted"/>
<sequence>MSSHLARPSLVDPSYGINMVGLCPPLLPNRPLVSSDLPSCHASGKQPADRLDEPQQAWPPDKSGSRNGTSFSDNLAGVGDLNSPSPKNLRSLVSDAEIGTTSSGGSDNCLESGGPEVYSSDLSNRVETDSAASSGLSPDFRSSEGAATPQTLPSTSVYCSVDEKAALSRDVLTPGYAPTMDMRGLDDQLMSLVRVMQALATRCRGLAHLRLQQQHQQQHQQQQYIYREAYQASCEPLHVARSGLVQTSEEKKKCDARGESRRTPEAEESPDSHKGQGPRQEEALVGTGDGGGSEWAEGIDNVCDNKTERPVVGDIPSGPGNDLILILIASTHFLSKPSRASLANGGRRRY</sequence>
<dbReference type="Proteomes" id="UP000784294">
    <property type="component" value="Unassembled WGS sequence"/>
</dbReference>
<reference evidence="2" key="1">
    <citation type="submission" date="2018-11" db="EMBL/GenBank/DDBJ databases">
        <authorList>
            <consortium name="Pathogen Informatics"/>
        </authorList>
    </citation>
    <scope>NUCLEOTIDE SEQUENCE</scope>
</reference>
<feature type="region of interest" description="Disordered" evidence="1">
    <location>
        <begin position="245"/>
        <end position="299"/>
    </location>
</feature>
<keyword evidence="3" id="KW-1185">Reference proteome</keyword>
<feature type="region of interest" description="Disordered" evidence="1">
    <location>
        <begin position="37"/>
        <end position="153"/>
    </location>
</feature>
<dbReference type="EMBL" id="CAAALY010045413">
    <property type="protein sequence ID" value="VEL20234.1"/>
    <property type="molecule type" value="Genomic_DNA"/>
</dbReference>
<name>A0A3S5FDQ0_9PLAT</name>
<organism evidence="2 3">
    <name type="scientific">Protopolystoma xenopodis</name>
    <dbReference type="NCBI Taxonomy" id="117903"/>
    <lineage>
        <taxon>Eukaryota</taxon>
        <taxon>Metazoa</taxon>
        <taxon>Spiralia</taxon>
        <taxon>Lophotrochozoa</taxon>
        <taxon>Platyhelminthes</taxon>
        <taxon>Monogenea</taxon>
        <taxon>Polyopisthocotylea</taxon>
        <taxon>Polystomatidea</taxon>
        <taxon>Polystomatidae</taxon>
        <taxon>Protopolystoma</taxon>
    </lineage>
</organism>
<gene>
    <name evidence="2" type="ORF">PXEA_LOCUS13674</name>
</gene>
<accession>A0A3S5FDQ0</accession>
<evidence type="ECO:0000313" key="2">
    <source>
        <dbReference type="EMBL" id="VEL20234.1"/>
    </source>
</evidence>
<feature type="compositionally biased region" description="Basic and acidic residues" evidence="1">
    <location>
        <begin position="248"/>
        <end position="282"/>
    </location>
</feature>
<evidence type="ECO:0000256" key="1">
    <source>
        <dbReference type="SAM" id="MobiDB-lite"/>
    </source>
</evidence>
<evidence type="ECO:0000313" key="3">
    <source>
        <dbReference type="Proteomes" id="UP000784294"/>
    </source>
</evidence>
<protein>
    <submittedName>
        <fullName evidence="2">Uncharacterized protein</fullName>
    </submittedName>
</protein>
<dbReference type="AlphaFoldDB" id="A0A3S5FDQ0"/>
<comment type="caution">
    <text evidence="2">The sequence shown here is derived from an EMBL/GenBank/DDBJ whole genome shotgun (WGS) entry which is preliminary data.</text>
</comment>